<evidence type="ECO:0000313" key="11">
    <source>
        <dbReference type="EMBL" id="SUZ67107.1"/>
    </source>
</evidence>
<gene>
    <name evidence="11" type="ORF">METZ01_LOCUS19961</name>
</gene>
<dbReference type="GO" id="GO:0005975">
    <property type="term" value="P:carbohydrate metabolic process"/>
    <property type="evidence" value="ECO:0007669"/>
    <property type="project" value="InterPro"/>
</dbReference>
<feature type="domain" description="Alpha-D-phosphohexomutase alpha/beta/alpha" evidence="10">
    <location>
        <begin position="259"/>
        <end position="358"/>
    </location>
</feature>
<dbReference type="PANTHER" id="PTHR42946:SF1">
    <property type="entry name" value="PHOSPHOGLUCOMUTASE (ALPHA-D-GLUCOSE-1,6-BISPHOSPHATE-DEPENDENT)"/>
    <property type="match status" value="1"/>
</dbReference>
<sequence length="439" mass="48459">MLIRSASGLRGVVEDDFNSEIINQYITSFILTQKITHCVIGRDGRQSGKEISQWVIDSLTKYGVNVDNCDLATTPTMQLMTEKKQYDGGIVITASHNPAEYNGLKFLQKDGTFLSADQCNTLFASVDNQDTLNEAEVTGKVSVYNSANEEHIAKVFSAKCIQPDTIRSKKFKVVIDAVNGGGSTILPQLCEALECHVTTMNCNGNGNFTRIPEPLAPNLKDLEKKVLEVGADIGFATDPDGDRLSIVSNEGKAIGEEYTLVLAFKNFINYQKSMIVTNLSTSKMIDDISSGSIRTKIGEAHVVEKMKELNISIGGEGNGGVILKEVHLGRDSLVAAAMVLTLLSETNQSINEIIAEIPEYVFVKDKITLNDSKDVDFDNLATVFDCDEINKDDGIKFIWSRKWIHIRKSNTEPIIRIFAEAKTEKEANNLIQTLKDYLK</sequence>
<dbReference type="AlphaFoldDB" id="A0A381PLT0"/>
<feature type="domain" description="Alpha-D-phosphohexomutase C-terminal" evidence="7">
    <location>
        <begin position="385"/>
        <end position="432"/>
    </location>
</feature>
<accession>A0A381PLT0</accession>
<dbReference type="Pfam" id="PF02879">
    <property type="entry name" value="PGM_PMM_II"/>
    <property type="match status" value="1"/>
</dbReference>
<keyword evidence="6" id="KW-0413">Isomerase</keyword>
<evidence type="ECO:0000256" key="4">
    <source>
        <dbReference type="ARBA" id="ARBA00022723"/>
    </source>
</evidence>
<reference evidence="11" key="1">
    <citation type="submission" date="2018-05" db="EMBL/GenBank/DDBJ databases">
        <authorList>
            <person name="Lanie J.A."/>
            <person name="Ng W.-L."/>
            <person name="Kazmierczak K.M."/>
            <person name="Andrzejewski T.M."/>
            <person name="Davidsen T.M."/>
            <person name="Wayne K.J."/>
            <person name="Tettelin H."/>
            <person name="Glass J.I."/>
            <person name="Rusch D."/>
            <person name="Podicherti R."/>
            <person name="Tsui H.-C.T."/>
            <person name="Winkler M.E."/>
        </authorList>
    </citation>
    <scope>NUCLEOTIDE SEQUENCE</scope>
</reference>
<evidence type="ECO:0000256" key="6">
    <source>
        <dbReference type="ARBA" id="ARBA00023235"/>
    </source>
</evidence>
<evidence type="ECO:0000259" key="9">
    <source>
        <dbReference type="Pfam" id="PF02879"/>
    </source>
</evidence>
<evidence type="ECO:0000259" key="8">
    <source>
        <dbReference type="Pfam" id="PF02878"/>
    </source>
</evidence>
<comment type="cofactor">
    <cofactor evidence="1">
        <name>Mg(2+)</name>
        <dbReference type="ChEBI" id="CHEBI:18420"/>
    </cofactor>
</comment>
<dbReference type="Pfam" id="PF02880">
    <property type="entry name" value="PGM_PMM_III"/>
    <property type="match status" value="1"/>
</dbReference>
<evidence type="ECO:0000256" key="5">
    <source>
        <dbReference type="ARBA" id="ARBA00022842"/>
    </source>
</evidence>
<dbReference type="SUPFAM" id="SSF53738">
    <property type="entry name" value="Phosphoglucomutase, first 3 domains"/>
    <property type="match status" value="3"/>
</dbReference>
<dbReference type="InterPro" id="IPR005843">
    <property type="entry name" value="A-D-PHexomutase_C"/>
</dbReference>
<dbReference type="EMBL" id="UINC01001003">
    <property type="protein sequence ID" value="SUZ67107.1"/>
    <property type="molecule type" value="Genomic_DNA"/>
</dbReference>
<dbReference type="InterPro" id="IPR036900">
    <property type="entry name" value="A-D-PHexomutase_C_sf"/>
</dbReference>
<dbReference type="InterPro" id="IPR016055">
    <property type="entry name" value="A-D-PHexomutase_a/b/a-I/II/III"/>
</dbReference>
<keyword evidence="4" id="KW-0479">Metal-binding</keyword>
<dbReference type="InterPro" id="IPR050060">
    <property type="entry name" value="Phosphoglucosamine_mutase"/>
</dbReference>
<keyword evidence="3" id="KW-0597">Phosphoprotein</keyword>
<dbReference type="PROSITE" id="PS00710">
    <property type="entry name" value="PGM_PMM"/>
    <property type="match status" value="1"/>
</dbReference>
<dbReference type="GO" id="GO:0000287">
    <property type="term" value="F:magnesium ion binding"/>
    <property type="evidence" value="ECO:0007669"/>
    <property type="project" value="InterPro"/>
</dbReference>
<evidence type="ECO:0000259" key="7">
    <source>
        <dbReference type="Pfam" id="PF00408"/>
    </source>
</evidence>
<dbReference type="Gene3D" id="3.30.310.50">
    <property type="entry name" value="Alpha-D-phosphohexomutase, C-terminal domain"/>
    <property type="match status" value="1"/>
</dbReference>
<feature type="domain" description="Alpha-D-phosphohexomutase alpha/beta/alpha" evidence="8">
    <location>
        <begin position="5"/>
        <end position="130"/>
    </location>
</feature>
<dbReference type="GO" id="GO:0004615">
    <property type="term" value="F:phosphomannomutase activity"/>
    <property type="evidence" value="ECO:0007669"/>
    <property type="project" value="TreeGrafter"/>
</dbReference>
<dbReference type="Gene3D" id="3.40.120.10">
    <property type="entry name" value="Alpha-D-Glucose-1,6-Bisphosphate, subunit A, domain 3"/>
    <property type="match status" value="3"/>
</dbReference>
<organism evidence="11">
    <name type="scientific">marine metagenome</name>
    <dbReference type="NCBI Taxonomy" id="408172"/>
    <lineage>
        <taxon>unclassified sequences</taxon>
        <taxon>metagenomes</taxon>
        <taxon>ecological metagenomes</taxon>
    </lineage>
</organism>
<dbReference type="InterPro" id="IPR005844">
    <property type="entry name" value="A-D-PHexomutase_a/b/a-I"/>
</dbReference>
<dbReference type="GO" id="GO:0009252">
    <property type="term" value="P:peptidoglycan biosynthetic process"/>
    <property type="evidence" value="ECO:0007669"/>
    <property type="project" value="TreeGrafter"/>
</dbReference>
<evidence type="ECO:0000256" key="3">
    <source>
        <dbReference type="ARBA" id="ARBA00022553"/>
    </source>
</evidence>
<dbReference type="NCBIfam" id="TIGR03990">
    <property type="entry name" value="Arch_GlmM"/>
    <property type="match status" value="1"/>
</dbReference>
<dbReference type="InterPro" id="IPR024086">
    <property type="entry name" value="GlmM_arc-type"/>
</dbReference>
<dbReference type="GO" id="GO:0006048">
    <property type="term" value="P:UDP-N-acetylglucosamine biosynthetic process"/>
    <property type="evidence" value="ECO:0007669"/>
    <property type="project" value="TreeGrafter"/>
</dbReference>
<proteinExistence type="inferred from homology"/>
<dbReference type="GO" id="GO:0008966">
    <property type="term" value="F:phosphoglucosamine mutase activity"/>
    <property type="evidence" value="ECO:0007669"/>
    <property type="project" value="InterPro"/>
</dbReference>
<feature type="domain" description="Alpha-D-phosphohexomutase alpha/beta/alpha" evidence="9">
    <location>
        <begin position="160"/>
        <end position="251"/>
    </location>
</feature>
<dbReference type="InterPro" id="IPR005846">
    <property type="entry name" value="A-D-PHexomutase_a/b/a-III"/>
</dbReference>
<evidence type="ECO:0000256" key="2">
    <source>
        <dbReference type="ARBA" id="ARBA00010231"/>
    </source>
</evidence>
<dbReference type="Pfam" id="PF00408">
    <property type="entry name" value="PGM_PMM_IV"/>
    <property type="match status" value="1"/>
</dbReference>
<dbReference type="InterPro" id="IPR005845">
    <property type="entry name" value="A-D-PHexomutase_a/b/a-II"/>
</dbReference>
<name>A0A381PLT0_9ZZZZ</name>
<evidence type="ECO:0000259" key="10">
    <source>
        <dbReference type="Pfam" id="PF02880"/>
    </source>
</evidence>
<dbReference type="InterPro" id="IPR016066">
    <property type="entry name" value="A-D-PHexomutase_CS"/>
</dbReference>
<dbReference type="Pfam" id="PF02878">
    <property type="entry name" value="PGM_PMM_I"/>
    <property type="match status" value="1"/>
</dbReference>
<dbReference type="InterPro" id="IPR005841">
    <property type="entry name" value="Alpha-D-phosphohexomutase_SF"/>
</dbReference>
<protein>
    <recommendedName>
        <fullName evidence="12">Phosphoglucosamine mutase</fullName>
    </recommendedName>
</protein>
<keyword evidence="5" id="KW-0460">Magnesium</keyword>
<dbReference type="GO" id="GO:0005829">
    <property type="term" value="C:cytosol"/>
    <property type="evidence" value="ECO:0007669"/>
    <property type="project" value="TreeGrafter"/>
</dbReference>
<dbReference type="PANTHER" id="PTHR42946">
    <property type="entry name" value="PHOSPHOHEXOSE MUTASE"/>
    <property type="match status" value="1"/>
</dbReference>
<dbReference type="PRINTS" id="PR00509">
    <property type="entry name" value="PGMPMM"/>
</dbReference>
<dbReference type="SUPFAM" id="SSF55957">
    <property type="entry name" value="Phosphoglucomutase, C-terminal domain"/>
    <property type="match status" value="1"/>
</dbReference>
<comment type="similarity">
    <text evidence="2">Belongs to the phosphohexose mutase family.</text>
</comment>
<evidence type="ECO:0008006" key="12">
    <source>
        <dbReference type="Google" id="ProtNLM"/>
    </source>
</evidence>
<evidence type="ECO:0000256" key="1">
    <source>
        <dbReference type="ARBA" id="ARBA00001946"/>
    </source>
</evidence>